<keyword evidence="1" id="KW-0812">Transmembrane</keyword>
<feature type="transmembrane region" description="Helical" evidence="1">
    <location>
        <begin position="40"/>
        <end position="61"/>
    </location>
</feature>
<dbReference type="AlphaFoldDB" id="D5BSI8"/>
<feature type="transmembrane region" description="Helical" evidence="1">
    <location>
        <begin position="169"/>
        <end position="191"/>
    </location>
</feature>
<name>D5BSI8_PUNMI</name>
<dbReference type="EMBL" id="CP001751">
    <property type="protein sequence ID" value="ADE39235.1"/>
    <property type="molecule type" value="Genomic_DNA"/>
</dbReference>
<feature type="transmembrane region" description="Helical" evidence="1">
    <location>
        <begin position="203"/>
        <end position="225"/>
    </location>
</feature>
<evidence type="ECO:0000313" key="3">
    <source>
        <dbReference type="Proteomes" id="UP000007460"/>
    </source>
</evidence>
<feature type="transmembrane region" description="Helical" evidence="1">
    <location>
        <begin position="94"/>
        <end position="116"/>
    </location>
</feature>
<feature type="transmembrane region" description="Helical" evidence="1">
    <location>
        <begin position="298"/>
        <end position="319"/>
    </location>
</feature>
<protein>
    <submittedName>
        <fullName evidence="2">Capsular polysaccharide biosynthesis protein</fullName>
    </submittedName>
</protein>
<evidence type="ECO:0000313" key="2">
    <source>
        <dbReference type="EMBL" id="ADE39235.1"/>
    </source>
</evidence>
<gene>
    <name evidence="2" type="ordered locus">SAR116_0992</name>
</gene>
<dbReference type="STRING" id="488538.SAR116_0992"/>
<feature type="transmembrane region" description="Helical" evidence="1">
    <location>
        <begin position="245"/>
        <end position="261"/>
    </location>
</feature>
<keyword evidence="3" id="KW-1185">Reference proteome</keyword>
<feature type="transmembrane region" description="Helical" evidence="1">
    <location>
        <begin position="68"/>
        <end position="88"/>
    </location>
</feature>
<evidence type="ECO:0000256" key="1">
    <source>
        <dbReference type="SAM" id="Phobius"/>
    </source>
</evidence>
<organism evidence="2 3">
    <name type="scientific">Puniceispirillum marinum (strain IMCC1322)</name>
    <dbReference type="NCBI Taxonomy" id="488538"/>
    <lineage>
        <taxon>Bacteria</taxon>
        <taxon>Pseudomonadati</taxon>
        <taxon>Pseudomonadota</taxon>
        <taxon>Alphaproteobacteria</taxon>
        <taxon>Candidatus Puniceispirillales</taxon>
        <taxon>Candidatus Puniceispirillaceae</taxon>
        <taxon>Candidatus Puniceispirillum</taxon>
    </lineage>
</organism>
<sequence>MFSNYLYLSFGSQLLFVALFFAVSRFGIFNSEFPFDTLSLVFFFSFCTLLTIQTKVFAILWGENRIPILSLCGLSIALLKILFIWIWHEDIYQVMMAILLAHALIVILTLFLNKYLNITKLKSFKLKRIIQFLRDEGRFFGVVIFSALIIQSDVIIAKTVFSEEIAGQVVTALVLSKAVFFITSSLGMVAYPILSRISLSQRGFLILILGTIAIGTICAVMFYAFSEFVLTTLYGNISSLTVEVLKIYGFALIPIGIFSIIEHIGFAKGETHILVFQGLLVLFQLAASIWFVSQPSDFSVAFLVVNFSVAFMLVGYVWYRRFT</sequence>
<keyword evidence="1" id="KW-1133">Transmembrane helix</keyword>
<accession>D5BSI8</accession>
<proteinExistence type="predicted"/>
<reference evidence="2 3" key="1">
    <citation type="journal article" date="2010" name="J. Bacteriol.">
        <title>Complete genome sequence of "Candidatus Puniceispirillum marinum" IMCC1322, a representative of the SAR116 clade in the Alphaproteobacteria.</title>
        <authorList>
            <person name="Oh H.M."/>
            <person name="Kwon K.K."/>
            <person name="Kang I."/>
            <person name="Kang S.G."/>
            <person name="Lee J.H."/>
            <person name="Kim S.J."/>
            <person name="Cho J.C."/>
        </authorList>
    </citation>
    <scope>NUCLEOTIDE SEQUENCE [LARGE SCALE GENOMIC DNA]</scope>
    <source>
        <strain evidence="2 3">IMCC1322</strain>
    </source>
</reference>
<keyword evidence="1" id="KW-0472">Membrane</keyword>
<dbReference type="HOGENOM" id="CLU_860163_0_0_5"/>
<feature type="transmembrane region" description="Helical" evidence="1">
    <location>
        <begin position="137"/>
        <end position="157"/>
    </location>
</feature>
<feature type="transmembrane region" description="Helical" evidence="1">
    <location>
        <begin position="273"/>
        <end position="292"/>
    </location>
</feature>
<dbReference type="KEGG" id="apb:SAR116_0992"/>
<feature type="transmembrane region" description="Helical" evidence="1">
    <location>
        <begin position="7"/>
        <end position="28"/>
    </location>
</feature>
<dbReference type="Proteomes" id="UP000007460">
    <property type="component" value="Chromosome"/>
</dbReference>